<keyword evidence="2" id="KW-1185">Reference proteome</keyword>
<accession>A0A1B3B9V5</accession>
<dbReference type="STRING" id="1144748.KS2013_815"/>
<dbReference type="AlphaFoldDB" id="A0A1B3B9V5"/>
<evidence type="ECO:0000313" key="1">
    <source>
        <dbReference type="EMBL" id="AOE49538.1"/>
    </source>
</evidence>
<evidence type="ECO:0000313" key="2">
    <source>
        <dbReference type="Proteomes" id="UP000094147"/>
    </source>
</evidence>
<dbReference type="RefSeq" id="WP_068990117.1">
    <property type="nucleotide sequence ID" value="NZ_CP012418.1"/>
</dbReference>
<gene>
    <name evidence="1" type="ORF">KS2013_815</name>
</gene>
<name>A0A1B3B9V5_9GAMM</name>
<organism evidence="1 2">
    <name type="scientific">Kangiella sediminilitoris</name>
    <dbReference type="NCBI Taxonomy" id="1144748"/>
    <lineage>
        <taxon>Bacteria</taxon>
        <taxon>Pseudomonadati</taxon>
        <taxon>Pseudomonadota</taxon>
        <taxon>Gammaproteobacteria</taxon>
        <taxon>Kangiellales</taxon>
        <taxon>Kangiellaceae</taxon>
        <taxon>Kangiella</taxon>
    </lineage>
</organism>
<dbReference type="KEGG" id="ksd:KS2013_815"/>
<sequence length="120" mass="13969">MAHLELEQLTEEQRLKITQGIVDDLVRALNLGNYSLIWRYLSDDLANRLDEKAFRELHQKTSEQFQNLQAPKLQQTELTPLQLNQCWHLESEADITAELALSFVPIKEFLAINRLDIKPV</sequence>
<reference evidence="2" key="1">
    <citation type="submission" date="2015-08" db="EMBL/GenBank/DDBJ databases">
        <authorList>
            <person name="Kim K.M."/>
        </authorList>
    </citation>
    <scope>NUCLEOTIDE SEQUENCE [LARGE SCALE GENOMIC DNA]</scope>
    <source>
        <strain evidence="2">KCTC 23892</strain>
    </source>
</reference>
<dbReference type="Proteomes" id="UP000094147">
    <property type="component" value="Chromosome"/>
</dbReference>
<dbReference type="EMBL" id="CP012418">
    <property type="protein sequence ID" value="AOE49538.1"/>
    <property type="molecule type" value="Genomic_DNA"/>
</dbReference>
<dbReference type="OrthoDB" id="9872564at2"/>
<protein>
    <submittedName>
        <fullName evidence="1">Uncharacterized protein</fullName>
    </submittedName>
</protein>
<proteinExistence type="predicted"/>